<dbReference type="OrthoDB" id="2984333at2759"/>
<dbReference type="PROSITE" id="PS51257">
    <property type="entry name" value="PROKAR_LIPOPROTEIN"/>
    <property type="match status" value="1"/>
</dbReference>
<dbReference type="PANTHER" id="PTHR10037">
    <property type="entry name" value="VOLTAGE-GATED CATION CHANNEL CALCIUM AND SODIUM"/>
    <property type="match status" value="1"/>
</dbReference>
<dbReference type="GO" id="GO:0070509">
    <property type="term" value="P:calcium ion import"/>
    <property type="evidence" value="ECO:0007669"/>
    <property type="project" value="TreeGrafter"/>
</dbReference>
<dbReference type="InterPro" id="IPR005821">
    <property type="entry name" value="Ion_trans_dom"/>
</dbReference>
<evidence type="ECO:0000313" key="8">
    <source>
        <dbReference type="Proteomes" id="UP000230423"/>
    </source>
</evidence>
<name>A0A2G9UMQ1_TELCI</name>
<evidence type="ECO:0000259" key="6">
    <source>
        <dbReference type="Pfam" id="PF00520"/>
    </source>
</evidence>
<dbReference type="GO" id="GO:0001518">
    <property type="term" value="C:voltage-gated sodium channel complex"/>
    <property type="evidence" value="ECO:0007669"/>
    <property type="project" value="TreeGrafter"/>
</dbReference>
<dbReference type="PANTHER" id="PTHR10037:SF230">
    <property type="entry name" value="CA[2+]-CHANNEL PROTEIN ALPHA[[1]] SUBUNIT T, ISOFORM F"/>
    <property type="match status" value="1"/>
</dbReference>
<reference evidence="7 8" key="1">
    <citation type="submission" date="2015-09" db="EMBL/GenBank/DDBJ databases">
        <title>Draft genome of the parasitic nematode Teladorsagia circumcincta isolate WARC Sus (inbred).</title>
        <authorList>
            <person name="Mitreva M."/>
        </authorList>
    </citation>
    <scope>NUCLEOTIDE SEQUENCE [LARGE SCALE GENOMIC DNA]</scope>
    <source>
        <strain evidence="7 8">S</strain>
    </source>
</reference>
<evidence type="ECO:0000256" key="1">
    <source>
        <dbReference type="ARBA" id="ARBA00004141"/>
    </source>
</evidence>
<gene>
    <name evidence="7" type="ORF">TELCIR_06661</name>
</gene>
<evidence type="ECO:0000256" key="5">
    <source>
        <dbReference type="SAM" id="Phobius"/>
    </source>
</evidence>
<accession>A0A2G9UMQ1</accession>
<dbReference type="Gene3D" id="1.10.287.70">
    <property type="match status" value="1"/>
</dbReference>
<comment type="subcellular location">
    <subcellularLocation>
        <location evidence="1">Membrane</location>
        <topology evidence="1">Multi-pass membrane protein</topology>
    </subcellularLocation>
</comment>
<protein>
    <recommendedName>
        <fullName evidence="6">Ion transport domain-containing protein</fullName>
    </recommendedName>
</protein>
<dbReference type="Proteomes" id="UP000230423">
    <property type="component" value="Unassembled WGS sequence"/>
</dbReference>
<dbReference type="AlphaFoldDB" id="A0A2G9UMQ1"/>
<organism evidence="7 8">
    <name type="scientific">Teladorsagia circumcincta</name>
    <name type="common">Brown stomach worm</name>
    <name type="synonym">Ostertagia circumcincta</name>
    <dbReference type="NCBI Taxonomy" id="45464"/>
    <lineage>
        <taxon>Eukaryota</taxon>
        <taxon>Metazoa</taxon>
        <taxon>Ecdysozoa</taxon>
        <taxon>Nematoda</taxon>
        <taxon>Chromadorea</taxon>
        <taxon>Rhabditida</taxon>
        <taxon>Rhabditina</taxon>
        <taxon>Rhabditomorpha</taxon>
        <taxon>Strongyloidea</taxon>
        <taxon>Trichostrongylidae</taxon>
        <taxon>Teladorsagia</taxon>
    </lineage>
</organism>
<dbReference type="GO" id="GO:0086010">
    <property type="term" value="P:membrane depolarization during action potential"/>
    <property type="evidence" value="ECO:0007669"/>
    <property type="project" value="TreeGrafter"/>
</dbReference>
<evidence type="ECO:0000313" key="7">
    <source>
        <dbReference type="EMBL" id="PIO71443.1"/>
    </source>
</evidence>
<evidence type="ECO:0000256" key="4">
    <source>
        <dbReference type="ARBA" id="ARBA00023136"/>
    </source>
</evidence>
<feature type="transmembrane region" description="Helical" evidence="5">
    <location>
        <begin position="12"/>
        <end position="32"/>
    </location>
</feature>
<proteinExistence type="predicted"/>
<dbReference type="GO" id="GO:0008332">
    <property type="term" value="F:low voltage-gated calcium channel activity"/>
    <property type="evidence" value="ECO:0007669"/>
    <property type="project" value="TreeGrafter"/>
</dbReference>
<feature type="domain" description="Ion transport" evidence="6">
    <location>
        <begin position="2"/>
        <end position="74"/>
    </location>
</feature>
<keyword evidence="3 5" id="KW-1133">Transmembrane helix</keyword>
<dbReference type="GO" id="GO:0043005">
    <property type="term" value="C:neuron projection"/>
    <property type="evidence" value="ECO:0007669"/>
    <property type="project" value="TreeGrafter"/>
</dbReference>
<dbReference type="Pfam" id="PF00520">
    <property type="entry name" value="Ion_trans"/>
    <property type="match status" value="1"/>
</dbReference>
<keyword evidence="2 5" id="KW-0812">Transmembrane</keyword>
<keyword evidence="4 5" id="KW-0472">Membrane</keyword>
<dbReference type="GO" id="GO:0005248">
    <property type="term" value="F:voltage-gated sodium channel activity"/>
    <property type="evidence" value="ECO:0007669"/>
    <property type="project" value="TreeGrafter"/>
</dbReference>
<evidence type="ECO:0000256" key="3">
    <source>
        <dbReference type="ARBA" id="ARBA00022989"/>
    </source>
</evidence>
<keyword evidence="8" id="KW-1185">Reference proteome</keyword>
<dbReference type="EMBL" id="KZ345946">
    <property type="protein sequence ID" value="PIO71443.1"/>
    <property type="molecule type" value="Genomic_DNA"/>
</dbReference>
<sequence length="134" mass="15778">MLRTMDNVTVFFGLLVLFIFIFSCLGMVLFGYKFCIHNETGLQCTCKQIFNNECSCDRTNFDSFHHATVTVFQASQELKQALAEEERRNEQKQNTCFRKFLRKTCLYQKAEYSLFCFGPKNPFRIRCNLSDVFN</sequence>
<evidence type="ECO:0000256" key="2">
    <source>
        <dbReference type="ARBA" id="ARBA00022692"/>
    </source>
</evidence>
<dbReference type="InterPro" id="IPR043203">
    <property type="entry name" value="VGCC_Ca_Na"/>
</dbReference>